<dbReference type="RefSeq" id="WP_313997179.1">
    <property type="nucleotide sequence ID" value="NZ_JASJOR010000010.1"/>
</dbReference>
<protein>
    <submittedName>
        <fullName evidence="2">SusD/RagB family nutrient-binding outer membrane lipoprotein</fullName>
    </submittedName>
</protein>
<dbReference type="Proteomes" id="UP001228581">
    <property type="component" value="Unassembled WGS sequence"/>
</dbReference>
<keyword evidence="3" id="KW-1185">Reference proteome</keyword>
<dbReference type="SUPFAM" id="SSF48452">
    <property type="entry name" value="TPR-like"/>
    <property type="match status" value="1"/>
</dbReference>
<dbReference type="Gene3D" id="1.25.40.390">
    <property type="match status" value="1"/>
</dbReference>
<evidence type="ECO:0000313" key="3">
    <source>
        <dbReference type="Proteomes" id="UP001228581"/>
    </source>
</evidence>
<proteinExistence type="predicted"/>
<accession>A0ABT7CL00</accession>
<evidence type="ECO:0000313" key="2">
    <source>
        <dbReference type="EMBL" id="MDJ1494211.1"/>
    </source>
</evidence>
<comment type="caution">
    <text evidence="2">The sequence shown here is derived from an EMBL/GenBank/DDBJ whole genome shotgun (WGS) entry which is preliminary data.</text>
</comment>
<keyword evidence="2" id="KW-0449">Lipoprotein</keyword>
<dbReference type="Pfam" id="PF12771">
    <property type="entry name" value="SusD-like_2"/>
    <property type="match status" value="1"/>
</dbReference>
<dbReference type="EMBL" id="JASJOT010000008">
    <property type="protein sequence ID" value="MDJ1494211.1"/>
    <property type="molecule type" value="Genomic_DNA"/>
</dbReference>
<organism evidence="2 3">
    <name type="scientific">Xanthocytophaga flava</name>
    <dbReference type="NCBI Taxonomy" id="3048013"/>
    <lineage>
        <taxon>Bacteria</taxon>
        <taxon>Pseudomonadati</taxon>
        <taxon>Bacteroidota</taxon>
        <taxon>Cytophagia</taxon>
        <taxon>Cytophagales</taxon>
        <taxon>Rhodocytophagaceae</taxon>
        <taxon>Xanthocytophaga</taxon>
    </lineage>
</organism>
<dbReference type="InterPro" id="IPR011990">
    <property type="entry name" value="TPR-like_helical_dom_sf"/>
</dbReference>
<dbReference type="InterPro" id="IPR041662">
    <property type="entry name" value="SusD-like_2"/>
</dbReference>
<name>A0ABT7CL00_9BACT</name>
<evidence type="ECO:0000256" key="1">
    <source>
        <dbReference type="SAM" id="MobiDB-lite"/>
    </source>
</evidence>
<sequence>MKRTLIAFSLLIGIGLLQVSCSKNFDDINTDPNKATESSFDPQLLLPSSQFTYANSTYGYNSGILFQSMWVQILASTSTGGANYYSNGDKYRISSNTNSYVQSVWREGYKAASYAYEMERQTKNNPLYPNVSKIAVIMQIQSIATISDVYGNVPYSQALKAKDGFFTPKYDSQETLYKAMLSKLDSVVSKLDVAGDKPAYDAFSYEGDIAKWKKYGYSLMLKLAMRLVKADPTTAKTYAEKAVAGGVFTSVEDDAYVMGDQPNNYSNGNASALIVPADRYEVRWSKTFIDYLKATNDIRLSKVSEVPPNGLHANESAVRGDTTIAKQLGLPNGYDLNGGATDLTKRTDYPGSTPAVITPKDTTDQPAVLGKYSRPTALIYSDRNSPLFVLTYAEVALLLAEAAERGYTVGGTAADFYKKGVSAGIQSLAKFGASATITAAAADAYANAHPLNSGTALQQINEQYWVVNGTLFNFVEAWSNWRRSGYPVLTPIDYTGNFSNSTIPRREPYPSNEATQNPQSYQDAVKSLTGGDTWTTRVWWDQ</sequence>
<feature type="region of interest" description="Disordered" evidence="1">
    <location>
        <begin position="500"/>
        <end position="519"/>
    </location>
</feature>
<reference evidence="2 3" key="1">
    <citation type="submission" date="2023-05" db="EMBL/GenBank/DDBJ databases">
        <authorList>
            <person name="Zhang X."/>
        </authorList>
    </citation>
    <scope>NUCLEOTIDE SEQUENCE [LARGE SCALE GENOMIC DNA]</scope>
    <source>
        <strain evidence="2 3">DM2B3-1</strain>
    </source>
</reference>
<gene>
    <name evidence="2" type="ORF">QNI19_14805</name>
</gene>